<proteinExistence type="predicted"/>
<organism evidence="1 2">
    <name type="scientific">Paramecium sonneborni</name>
    <dbReference type="NCBI Taxonomy" id="65129"/>
    <lineage>
        <taxon>Eukaryota</taxon>
        <taxon>Sar</taxon>
        <taxon>Alveolata</taxon>
        <taxon>Ciliophora</taxon>
        <taxon>Intramacronucleata</taxon>
        <taxon>Oligohymenophorea</taxon>
        <taxon>Peniculida</taxon>
        <taxon>Parameciidae</taxon>
        <taxon>Paramecium</taxon>
    </lineage>
</organism>
<dbReference type="EMBL" id="CAJJDN010000215">
    <property type="protein sequence ID" value="CAD8129312.1"/>
    <property type="molecule type" value="Genomic_DNA"/>
</dbReference>
<comment type="caution">
    <text evidence="1">The sequence shown here is derived from an EMBL/GenBank/DDBJ whole genome shotgun (WGS) entry which is preliminary data.</text>
</comment>
<keyword evidence="2" id="KW-1185">Reference proteome</keyword>
<dbReference type="Proteomes" id="UP000692954">
    <property type="component" value="Unassembled WGS sequence"/>
</dbReference>
<name>A0A8S1RPP8_9CILI</name>
<gene>
    <name evidence="1" type="ORF">PSON_ATCC_30995.1.T2150011</name>
</gene>
<dbReference type="AlphaFoldDB" id="A0A8S1RPP8"/>
<sequence>MTQLRIMMINNIVVWLDCQSSKILNDEYCLSRNMSNNEKPYQVQYVKGIIIMIFVRVQRYQNQKAFDKTKQAIIQSLFIQKFLFLIKLPM</sequence>
<protein>
    <submittedName>
        <fullName evidence="1">Uncharacterized protein</fullName>
    </submittedName>
</protein>
<evidence type="ECO:0000313" key="2">
    <source>
        <dbReference type="Proteomes" id="UP000692954"/>
    </source>
</evidence>
<accession>A0A8S1RPP8</accession>
<evidence type="ECO:0000313" key="1">
    <source>
        <dbReference type="EMBL" id="CAD8129312.1"/>
    </source>
</evidence>
<reference evidence="1" key="1">
    <citation type="submission" date="2021-01" db="EMBL/GenBank/DDBJ databases">
        <authorList>
            <consortium name="Genoscope - CEA"/>
            <person name="William W."/>
        </authorList>
    </citation>
    <scope>NUCLEOTIDE SEQUENCE</scope>
</reference>